<gene>
    <name evidence="2" type="ORF">N7472_001112</name>
</gene>
<name>A0A9W9N0G3_9EURO</name>
<dbReference type="OrthoDB" id="4368278at2759"/>
<dbReference type="EMBL" id="JAPQKP010000001">
    <property type="protein sequence ID" value="KAJ5210973.1"/>
    <property type="molecule type" value="Genomic_DNA"/>
</dbReference>
<protein>
    <submittedName>
        <fullName evidence="2">Uncharacterized protein</fullName>
    </submittedName>
</protein>
<sequence length="64" mass="7084">MCSSMNNESESFGTETNPIVIEDDNSPLGSELKPIMIYFEDHSSSINEQLQYDPGTELIATPES</sequence>
<proteinExistence type="predicted"/>
<accession>A0A9W9N0G3</accession>
<reference evidence="2" key="2">
    <citation type="journal article" date="2023" name="IMA Fungus">
        <title>Comparative genomic study of the Penicillium genus elucidates a diverse pangenome and 15 lateral gene transfer events.</title>
        <authorList>
            <person name="Petersen C."/>
            <person name="Sorensen T."/>
            <person name="Nielsen M.R."/>
            <person name="Sondergaard T.E."/>
            <person name="Sorensen J.L."/>
            <person name="Fitzpatrick D.A."/>
            <person name="Frisvad J.C."/>
            <person name="Nielsen K.L."/>
        </authorList>
    </citation>
    <scope>NUCLEOTIDE SEQUENCE</scope>
    <source>
        <strain evidence="2">IBT 16849</strain>
    </source>
</reference>
<feature type="compositionally biased region" description="Polar residues" evidence="1">
    <location>
        <begin position="1"/>
        <end position="17"/>
    </location>
</feature>
<dbReference type="AlphaFoldDB" id="A0A9W9N0G3"/>
<feature type="region of interest" description="Disordered" evidence="1">
    <location>
        <begin position="1"/>
        <end position="26"/>
    </location>
</feature>
<reference evidence="2" key="1">
    <citation type="submission" date="2022-11" db="EMBL/GenBank/DDBJ databases">
        <authorList>
            <person name="Petersen C."/>
        </authorList>
    </citation>
    <scope>NUCLEOTIDE SEQUENCE</scope>
    <source>
        <strain evidence="2">IBT 16849</strain>
    </source>
</reference>
<dbReference type="Proteomes" id="UP001150879">
    <property type="component" value="Unassembled WGS sequence"/>
</dbReference>
<evidence type="ECO:0000256" key="1">
    <source>
        <dbReference type="SAM" id="MobiDB-lite"/>
    </source>
</evidence>
<evidence type="ECO:0000313" key="2">
    <source>
        <dbReference type="EMBL" id="KAJ5210973.1"/>
    </source>
</evidence>
<evidence type="ECO:0000313" key="3">
    <source>
        <dbReference type="Proteomes" id="UP001150879"/>
    </source>
</evidence>
<comment type="caution">
    <text evidence="2">The sequence shown here is derived from an EMBL/GenBank/DDBJ whole genome shotgun (WGS) entry which is preliminary data.</text>
</comment>
<keyword evidence="3" id="KW-1185">Reference proteome</keyword>
<organism evidence="2 3">
    <name type="scientific">Penicillium cf. griseofulvum</name>
    <dbReference type="NCBI Taxonomy" id="2972120"/>
    <lineage>
        <taxon>Eukaryota</taxon>
        <taxon>Fungi</taxon>
        <taxon>Dikarya</taxon>
        <taxon>Ascomycota</taxon>
        <taxon>Pezizomycotina</taxon>
        <taxon>Eurotiomycetes</taxon>
        <taxon>Eurotiomycetidae</taxon>
        <taxon>Eurotiales</taxon>
        <taxon>Aspergillaceae</taxon>
        <taxon>Penicillium</taxon>
    </lineage>
</organism>